<evidence type="ECO:0000313" key="2">
    <source>
        <dbReference type="EMBL" id="MCD9644941.1"/>
    </source>
</evidence>
<dbReference type="EMBL" id="JACEIK010004292">
    <property type="protein sequence ID" value="MCD9644941.1"/>
    <property type="molecule type" value="Genomic_DNA"/>
</dbReference>
<gene>
    <name evidence="2" type="ORF">HAX54_033486</name>
</gene>
<feature type="compositionally biased region" description="Basic and acidic residues" evidence="1">
    <location>
        <begin position="22"/>
        <end position="34"/>
    </location>
</feature>
<evidence type="ECO:0000313" key="3">
    <source>
        <dbReference type="Proteomes" id="UP000823775"/>
    </source>
</evidence>
<keyword evidence="3" id="KW-1185">Reference proteome</keyword>
<evidence type="ECO:0000256" key="1">
    <source>
        <dbReference type="SAM" id="MobiDB-lite"/>
    </source>
</evidence>
<name>A0ABS8VF24_DATST</name>
<proteinExistence type="predicted"/>
<reference evidence="2 3" key="1">
    <citation type="journal article" date="2021" name="BMC Genomics">
        <title>Datura genome reveals duplications of psychoactive alkaloid biosynthetic genes and high mutation rate following tissue culture.</title>
        <authorList>
            <person name="Rajewski A."/>
            <person name="Carter-House D."/>
            <person name="Stajich J."/>
            <person name="Litt A."/>
        </authorList>
    </citation>
    <scope>NUCLEOTIDE SEQUENCE [LARGE SCALE GENOMIC DNA]</scope>
    <source>
        <strain evidence="2">AR-01</strain>
    </source>
</reference>
<comment type="caution">
    <text evidence="2">The sequence shown here is derived from an EMBL/GenBank/DDBJ whole genome shotgun (WGS) entry which is preliminary data.</text>
</comment>
<dbReference type="Proteomes" id="UP000823775">
    <property type="component" value="Unassembled WGS sequence"/>
</dbReference>
<organism evidence="2 3">
    <name type="scientific">Datura stramonium</name>
    <name type="common">Jimsonweed</name>
    <name type="synonym">Common thornapple</name>
    <dbReference type="NCBI Taxonomy" id="4076"/>
    <lineage>
        <taxon>Eukaryota</taxon>
        <taxon>Viridiplantae</taxon>
        <taxon>Streptophyta</taxon>
        <taxon>Embryophyta</taxon>
        <taxon>Tracheophyta</taxon>
        <taxon>Spermatophyta</taxon>
        <taxon>Magnoliopsida</taxon>
        <taxon>eudicotyledons</taxon>
        <taxon>Gunneridae</taxon>
        <taxon>Pentapetalae</taxon>
        <taxon>asterids</taxon>
        <taxon>lamiids</taxon>
        <taxon>Solanales</taxon>
        <taxon>Solanaceae</taxon>
        <taxon>Solanoideae</taxon>
        <taxon>Datureae</taxon>
        <taxon>Datura</taxon>
    </lineage>
</organism>
<feature type="region of interest" description="Disordered" evidence="1">
    <location>
        <begin position="1"/>
        <end position="34"/>
    </location>
</feature>
<accession>A0ABS8VF24</accession>
<protein>
    <submittedName>
        <fullName evidence="2">Uncharacterized protein</fullName>
    </submittedName>
</protein>
<sequence length="105" mass="11760">MAGRGWLRKSTSTKYDLARSPAENRESRNRDSRGGRWCRVHICVRGGGARLLCPQCGSPGRRGWRDLCLSQVALVRFGFSVFGFLPTPSDSGWQDGFVAYSIRNH</sequence>